<reference evidence="1 2" key="1">
    <citation type="journal article" date="2023" name="Proc. Natl. Acad. Sci. U.S.A.">
        <title>Bacterial tolerance to host-exuded specialized metabolites structures the maize root microbiome.</title>
        <authorList>
            <person name="Thoenen L."/>
            <person name="Giroud C."/>
            <person name="Kreuzer M."/>
            <person name="Waelchli J."/>
            <person name="Gfeller V."/>
            <person name="Deslandes-Herold G."/>
            <person name="Mateo P."/>
            <person name="Robert C.A.M."/>
            <person name="Ahrens C.H."/>
            <person name="Rubio-Somoza I."/>
            <person name="Bruggmann R."/>
            <person name="Erb M."/>
            <person name="Schlaeppi K."/>
        </authorList>
    </citation>
    <scope>NUCLEOTIDE SEQUENCE [LARGE SCALE GENOMIC DNA]</scope>
    <source>
        <strain evidence="1 2">LBA1-1-1.1</strain>
    </source>
</reference>
<sequence length="49" mass="6045">MKTIVFRCRYDVAVHEVEEEVLFDNDVTEEEIAKEYEEWIWFRVGDQFT</sequence>
<gene>
    <name evidence="1" type="ORF">MRBLBA1_004791</name>
</gene>
<dbReference type="RefSeq" id="WP_199640768.1">
    <property type="nucleotide sequence ID" value="NZ_JBEGIE010000059.1"/>
</dbReference>
<name>A0ABV3IHV8_9BACI</name>
<accession>A0ABV3IHV8</accession>
<keyword evidence="2" id="KW-1185">Reference proteome</keyword>
<evidence type="ECO:0000313" key="2">
    <source>
        <dbReference type="Proteomes" id="UP001552502"/>
    </source>
</evidence>
<evidence type="ECO:0000313" key="1">
    <source>
        <dbReference type="EMBL" id="MEV4913857.1"/>
    </source>
</evidence>
<dbReference type="EMBL" id="JBEGIE010000059">
    <property type="protein sequence ID" value="MEV4913857.1"/>
    <property type="molecule type" value="Genomic_DNA"/>
</dbReference>
<protein>
    <submittedName>
        <fullName evidence="1">Uncharacterized protein</fullName>
    </submittedName>
</protein>
<organism evidence="1 2">
    <name type="scientific">Bacillus proteolyticus</name>
    <dbReference type="NCBI Taxonomy" id="2026192"/>
    <lineage>
        <taxon>Bacteria</taxon>
        <taxon>Bacillati</taxon>
        <taxon>Bacillota</taxon>
        <taxon>Bacilli</taxon>
        <taxon>Bacillales</taxon>
        <taxon>Bacillaceae</taxon>
        <taxon>Bacillus</taxon>
        <taxon>Bacillus cereus group</taxon>
    </lineage>
</organism>
<comment type="caution">
    <text evidence="1">The sequence shown here is derived from an EMBL/GenBank/DDBJ whole genome shotgun (WGS) entry which is preliminary data.</text>
</comment>
<dbReference type="Proteomes" id="UP001552502">
    <property type="component" value="Unassembled WGS sequence"/>
</dbReference>
<proteinExistence type="predicted"/>